<dbReference type="EMBL" id="POUK01000007">
    <property type="protein sequence ID" value="PNF75255.1"/>
    <property type="molecule type" value="Genomic_DNA"/>
</dbReference>
<protein>
    <submittedName>
        <fullName evidence="1">Transcriptional regulator</fullName>
    </submittedName>
</protein>
<dbReference type="AlphaFoldDB" id="A0A8E2QC24"/>
<dbReference type="Proteomes" id="UP000235881">
    <property type="component" value="Unassembled WGS sequence"/>
</dbReference>
<sequence length="128" mass="14195">MSYNWDLLLRLLHEVRQSANDSFKPRRYAEDYAAELESAGRPLPNLDSLRAEAADYERLLFEGGFIASRPEEAGGNGENFVLTERGSRLLAILEGQEPGSDTLRQRLSEQGEGALVPELFDRLAAGGQ</sequence>
<dbReference type="RefSeq" id="WP_043296671.1">
    <property type="nucleotide sequence ID" value="NZ_CP065721.1"/>
</dbReference>
<name>A0A8E2QC24_9GAMM</name>
<keyword evidence="2" id="KW-1185">Reference proteome</keyword>
<comment type="caution">
    <text evidence="1">The sequence shown here is derived from an EMBL/GenBank/DDBJ whole genome shotgun (WGS) entry which is preliminary data.</text>
</comment>
<gene>
    <name evidence="1" type="ORF">CXK95_16735</name>
</gene>
<evidence type="ECO:0000313" key="2">
    <source>
        <dbReference type="Proteomes" id="UP000235881"/>
    </source>
</evidence>
<reference evidence="1 2" key="1">
    <citation type="submission" date="2018-01" db="EMBL/GenBank/DDBJ databases">
        <title>Denitrification phenotypes of diverse strains of Pseudomonas stutzeri.</title>
        <authorList>
            <person name="Milligan D.A."/>
            <person name="Bergaust L."/>
            <person name="Bakken L.R."/>
            <person name="Frostegard A."/>
        </authorList>
    </citation>
    <scope>NUCLEOTIDE SEQUENCE [LARGE SCALE GENOMIC DNA]</scope>
    <source>
        <strain evidence="1 2">DSM 50238</strain>
    </source>
</reference>
<accession>A0A8E2QC24</accession>
<proteinExistence type="predicted"/>
<evidence type="ECO:0000313" key="1">
    <source>
        <dbReference type="EMBL" id="PNF75255.1"/>
    </source>
</evidence>
<organism evidence="1 2">
    <name type="scientific">Stutzerimonas degradans</name>
    <dbReference type="NCBI Taxonomy" id="2968968"/>
    <lineage>
        <taxon>Bacteria</taxon>
        <taxon>Pseudomonadati</taxon>
        <taxon>Pseudomonadota</taxon>
        <taxon>Gammaproteobacteria</taxon>
        <taxon>Pseudomonadales</taxon>
        <taxon>Pseudomonadaceae</taxon>
        <taxon>Stutzerimonas</taxon>
    </lineage>
</organism>